<dbReference type="EMBL" id="JACCCV010000001">
    <property type="protein sequence ID" value="NYF52026.1"/>
    <property type="molecule type" value="Genomic_DNA"/>
</dbReference>
<evidence type="ECO:0000313" key="2">
    <source>
        <dbReference type="Proteomes" id="UP000534186"/>
    </source>
</evidence>
<reference evidence="1 2" key="1">
    <citation type="submission" date="2020-07" db="EMBL/GenBank/DDBJ databases">
        <title>Genomic Encyclopedia of Type Strains, Phase IV (KMG-V): Genome sequencing to study the core and pangenomes of soil and plant-associated prokaryotes.</title>
        <authorList>
            <person name="Whitman W."/>
        </authorList>
    </citation>
    <scope>NUCLEOTIDE SEQUENCE [LARGE SCALE GENOMIC DNA]</scope>
    <source>
        <strain evidence="1 2">M8UP30</strain>
    </source>
</reference>
<dbReference type="AlphaFoldDB" id="A0A7Y9NMC0"/>
<name>A0A7Y9NMC0_9BACT</name>
<accession>A0A7Y9NMC0</accession>
<gene>
    <name evidence="1" type="ORF">HDF12_002391</name>
</gene>
<protein>
    <submittedName>
        <fullName evidence="1">Uncharacterized protein</fullName>
    </submittedName>
</protein>
<comment type="caution">
    <text evidence="1">The sequence shown here is derived from an EMBL/GenBank/DDBJ whole genome shotgun (WGS) entry which is preliminary data.</text>
</comment>
<sequence>MGKQSCPEVGLAMAFEEGDGPYEEAGGGESHQDDRMTIRGLGSGWCRGGVVLTLSAALGAGGDGHEEHGCDQGNRYWQVVFSLGARWSGDLILRSGKR</sequence>
<organism evidence="1 2">
    <name type="scientific">Tunturiibacter lichenicola</name>
    <dbReference type="NCBI Taxonomy" id="2051959"/>
    <lineage>
        <taxon>Bacteria</taxon>
        <taxon>Pseudomonadati</taxon>
        <taxon>Acidobacteriota</taxon>
        <taxon>Terriglobia</taxon>
        <taxon>Terriglobales</taxon>
        <taxon>Acidobacteriaceae</taxon>
        <taxon>Tunturiibacter</taxon>
    </lineage>
</organism>
<evidence type="ECO:0000313" key="1">
    <source>
        <dbReference type="EMBL" id="NYF52026.1"/>
    </source>
</evidence>
<proteinExistence type="predicted"/>
<dbReference type="Proteomes" id="UP000534186">
    <property type="component" value="Unassembled WGS sequence"/>
</dbReference>